<evidence type="ECO:0000313" key="1">
    <source>
        <dbReference type="EMBL" id="MBA2864439.1"/>
    </source>
</evidence>
<accession>A0A7J9PSG7</accession>
<gene>
    <name evidence="1" type="ORF">HNP94_001461</name>
</gene>
<dbReference type="RefSeq" id="WP_181505197.1">
    <property type="nucleotide sequence ID" value="NZ_JACDUO010000002.1"/>
</dbReference>
<sequence>MGSDQVEEKIYMILRKKYAHTTASRHAPKLKTLKNKYNVDIFKTKELNNPNIPKNLHSSFNLFKAAQKSSDNNILAEFKLNLENSGYARETIKDKCQGARALLEFLGC</sequence>
<dbReference type="EMBL" id="JACDUO010000002">
    <property type="protein sequence ID" value="MBA2864439.1"/>
    <property type="molecule type" value="Genomic_DNA"/>
</dbReference>
<dbReference type="Proteomes" id="UP000567099">
    <property type="component" value="Unassembled WGS sequence"/>
</dbReference>
<evidence type="ECO:0000313" key="2">
    <source>
        <dbReference type="Proteomes" id="UP000567099"/>
    </source>
</evidence>
<reference evidence="1 2" key="1">
    <citation type="submission" date="2020-07" db="EMBL/GenBank/DDBJ databases">
        <title>Genomic Encyclopedia of Type Strains, Phase IV (KMG-V): Genome sequencing to study the core and pangenomes of soil and plant-associated prokaryotes.</title>
        <authorList>
            <person name="Whitman W."/>
        </authorList>
    </citation>
    <scope>NUCLEOTIDE SEQUENCE [LARGE SCALE GENOMIC DNA]</scope>
    <source>
        <strain evidence="1 2">C13</strain>
    </source>
</reference>
<organism evidence="1 2">
    <name type="scientific">Methanococcus maripaludis</name>
    <name type="common">Methanococcus deltae</name>
    <dbReference type="NCBI Taxonomy" id="39152"/>
    <lineage>
        <taxon>Archaea</taxon>
        <taxon>Methanobacteriati</taxon>
        <taxon>Methanobacteriota</taxon>
        <taxon>Methanomada group</taxon>
        <taxon>Methanococci</taxon>
        <taxon>Methanococcales</taxon>
        <taxon>Methanococcaceae</taxon>
        <taxon>Methanococcus</taxon>
    </lineage>
</organism>
<name>A0A7J9PSG7_METMI</name>
<protein>
    <submittedName>
        <fullName evidence="1">Uncharacterized protein</fullName>
    </submittedName>
</protein>
<proteinExistence type="predicted"/>
<comment type="caution">
    <text evidence="1">The sequence shown here is derived from an EMBL/GenBank/DDBJ whole genome shotgun (WGS) entry which is preliminary data.</text>
</comment>
<dbReference type="AlphaFoldDB" id="A0A7J9PSG7"/>